<keyword evidence="1" id="KW-1133">Transmembrane helix</keyword>
<keyword evidence="1" id="KW-0812">Transmembrane</keyword>
<accession>A0ABY8DFS5</accession>
<feature type="transmembrane region" description="Helical" evidence="1">
    <location>
        <begin position="22"/>
        <end position="42"/>
    </location>
</feature>
<organism evidence="2 3">
    <name type="scientific">Sinorhizobium garamanticum</name>
    <dbReference type="NCBI Taxonomy" id="680247"/>
    <lineage>
        <taxon>Bacteria</taxon>
        <taxon>Pseudomonadati</taxon>
        <taxon>Pseudomonadota</taxon>
        <taxon>Alphaproteobacteria</taxon>
        <taxon>Hyphomicrobiales</taxon>
        <taxon>Rhizobiaceae</taxon>
        <taxon>Sinorhizobium/Ensifer group</taxon>
        <taxon>Sinorhizobium</taxon>
    </lineage>
</organism>
<feature type="transmembrane region" description="Helical" evidence="1">
    <location>
        <begin position="54"/>
        <end position="75"/>
    </location>
</feature>
<dbReference type="RefSeq" id="WP_280661719.1">
    <property type="nucleotide sequence ID" value="NZ_CP120374.1"/>
</dbReference>
<keyword evidence="1" id="KW-0472">Membrane</keyword>
<keyword evidence="3" id="KW-1185">Reference proteome</keyword>
<dbReference type="EMBL" id="CP120374">
    <property type="protein sequence ID" value="WEX89748.1"/>
    <property type="molecule type" value="Genomic_DNA"/>
</dbReference>
<name>A0ABY8DFS5_9HYPH</name>
<evidence type="ECO:0000313" key="2">
    <source>
        <dbReference type="EMBL" id="WEX89748.1"/>
    </source>
</evidence>
<proteinExistence type="predicted"/>
<reference evidence="2 3" key="1">
    <citation type="submission" date="2023-03" db="EMBL/GenBank/DDBJ databases">
        <authorList>
            <person name="Kaur S."/>
            <person name="Espinosa-Saiz D."/>
            <person name="Velazquez E."/>
            <person name="Menendez E."/>
            <person name="diCenzo G.C."/>
        </authorList>
    </citation>
    <scope>NUCLEOTIDE SEQUENCE [LARGE SCALE GENOMIC DNA]</scope>
    <source>
        <strain evidence="2 3">LMG 24692</strain>
    </source>
</reference>
<sequence length="96" mass="10233">MTILYGVIVAAVSIAAAARIRVAAFAVFALFVALGFGILTFMKGSPILDANISGIAFLLVMEISYIGGVFFWGLLRRARRPSAREAIADPSRTQGK</sequence>
<dbReference type="Proteomes" id="UP001229355">
    <property type="component" value="Chromosome 2"/>
</dbReference>
<protein>
    <submittedName>
        <fullName evidence="2">Uncharacterized protein</fullName>
    </submittedName>
</protein>
<evidence type="ECO:0000256" key="1">
    <source>
        <dbReference type="SAM" id="Phobius"/>
    </source>
</evidence>
<gene>
    <name evidence="2" type="ORF">PZN02_005063</name>
</gene>
<evidence type="ECO:0000313" key="3">
    <source>
        <dbReference type="Proteomes" id="UP001229355"/>
    </source>
</evidence>